<dbReference type="AlphaFoldDB" id="A0A9P0HQD6"/>
<dbReference type="EMBL" id="OV725082">
    <property type="protein sequence ID" value="CAH1405934.1"/>
    <property type="molecule type" value="Genomic_DNA"/>
</dbReference>
<feature type="compositionally biased region" description="Low complexity" evidence="2">
    <location>
        <begin position="154"/>
        <end position="165"/>
    </location>
</feature>
<feature type="coiled-coil region" evidence="1">
    <location>
        <begin position="556"/>
        <end position="583"/>
    </location>
</feature>
<organism evidence="3 4">
    <name type="scientific">Nezara viridula</name>
    <name type="common">Southern green stink bug</name>
    <name type="synonym">Cimex viridulus</name>
    <dbReference type="NCBI Taxonomy" id="85310"/>
    <lineage>
        <taxon>Eukaryota</taxon>
        <taxon>Metazoa</taxon>
        <taxon>Ecdysozoa</taxon>
        <taxon>Arthropoda</taxon>
        <taxon>Hexapoda</taxon>
        <taxon>Insecta</taxon>
        <taxon>Pterygota</taxon>
        <taxon>Neoptera</taxon>
        <taxon>Paraneoptera</taxon>
        <taxon>Hemiptera</taxon>
        <taxon>Heteroptera</taxon>
        <taxon>Panheteroptera</taxon>
        <taxon>Pentatomomorpha</taxon>
        <taxon>Pentatomoidea</taxon>
        <taxon>Pentatomidae</taxon>
        <taxon>Pentatominae</taxon>
        <taxon>Nezara</taxon>
    </lineage>
</organism>
<evidence type="ECO:0000256" key="2">
    <source>
        <dbReference type="SAM" id="MobiDB-lite"/>
    </source>
</evidence>
<keyword evidence="4" id="KW-1185">Reference proteome</keyword>
<keyword evidence="1" id="KW-0175">Coiled coil</keyword>
<feature type="coiled-coil region" evidence="1">
    <location>
        <begin position="264"/>
        <end position="340"/>
    </location>
</feature>
<reference evidence="3" key="1">
    <citation type="submission" date="2022-01" db="EMBL/GenBank/DDBJ databases">
        <authorList>
            <person name="King R."/>
        </authorList>
    </citation>
    <scope>NUCLEOTIDE SEQUENCE</scope>
</reference>
<dbReference type="Proteomes" id="UP001152798">
    <property type="component" value="Chromosome 6"/>
</dbReference>
<name>A0A9P0HQD6_NEZVI</name>
<proteinExistence type="predicted"/>
<evidence type="ECO:0000313" key="4">
    <source>
        <dbReference type="Proteomes" id="UP001152798"/>
    </source>
</evidence>
<dbReference type="OrthoDB" id="6617847at2759"/>
<evidence type="ECO:0000256" key="1">
    <source>
        <dbReference type="SAM" id="Coils"/>
    </source>
</evidence>
<feature type="coiled-coil region" evidence="1">
    <location>
        <begin position="189"/>
        <end position="216"/>
    </location>
</feature>
<feature type="coiled-coil region" evidence="1">
    <location>
        <begin position="482"/>
        <end position="509"/>
    </location>
</feature>
<sequence length="1207" mass="141298">MRVSSWQSVIISWVNALKILDEPINDIIDLVKCSFFVKLLNKIKNENTEENLSECDVYNVIENFLKEQYGGFRLLGYWDSDEVTLVSSVLLLWASLQSQDFRTPLYDLNNIVQLKIHAFLEQFIETPQHHINRQIVMEAVLDIPSDDESEDDSSSYISSPRTYSTPKRNPQYSPGFLALSEVRTLRGKVELLCCEKQHLQDELDSVKSQLKETIDKLDYQKRECNRLNYLLSRKDEDKDLCQEKSSDDHLRKIHDESVSLRLELDDLKQVHDRLLLQLESTMDDNNNLSKKLKNEEQRRINAENRISHIESKLISSNEKVVELEEIIVSLKKTCEEQRNILLEKRNMSLEESFQYSEGETLNSIIDIKCSELQEELKLQSEVLEVKSNEIEKLLNEKTNYENLIEKLTDEVKILKSSVSIEKIANCNECQNMRYELATLKKDFSGKCLELIKLQEDFDKQTLQNKIINNNKAVDEIRITELNTNMNRLIAEHKIKFNELREEMVALKCELCEKNNAIDYYNDEIDFLSRCIKDRALEIKTLQDDYNIINSSKDKEIGQLTVTIEHLNRELRRLEEQLQGQYFKNEKLVQSAFQWRQKITQGNTANEELARELISLHETLEWKNFKLKEYTMQIEQFKSELIDKSSMIKELHERLSFFSDRNKEYQKDLQISKNTITQLQSKIVELEFNEKKLNLESCKTTRKISLLDSEVKEIKKMFREKFILIESELESNLLKENSGVQDLLQFIDFLTDTMKENKKKIRVLSQTVTQFENYNIEETYDFDNRIKSTDILKKEKELLENKLLELKSEMENNQSRLHLCSTKLEQTEKENSVKDAMISELKTEIEKLIKERTEKLDLIDRLKQNVKLYEHEKNILEKKLKSFSLQTGEAESIKAENEVLKNDVVILEKQLEEERENLLTVEKEMNFEEKLNCAFEEKLVVLQAKLTQQYEDEIKNVIEDYTRKIEQLKLKIKKDCVHIEQLSSDLWETSDRLVLAQQESEALRSQLRITRQMLSDHQTHQTQKKGVEDSHSFMWLGGLDGAGFIDEMVTTVTTKRTIQTARVDDDDDNEDFNQQCLEDLKAGICRIPTERLSCPTAGSSLTEVPENTFLPPPEKPRKLKGTITYRKPGPPTPSINAARHSLPGNEKLELKRGLREHNSNTGQVRNRLSQLFGSISISKVKNVQESPKVKRRSFFQRTFGNRENIPPK</sequence>
<gene>
    <name evidence="3" type="ORF">NEZAVI_LOCUS13990</name>
</gene>
<feature type="coiled-coil region" evidence="1">
    <location>
        <begin position="647"/>
        <end position="695"/>
    </location>
</feature>
<evidence type="ECO:0000313" key="3">
    <source>
        <dbReference type="EMBL" id="CAH1405934.1"/>
    </source>
</evidence>
<feature type="region of interest" description="Disordered" evidence="2">
    <location>
        <begin position="145"/>
        <end position="170"/>
    </location>
</feature>
<accession>A0A9P0HQD6</accession>
<feature type="coiled-coil region" evidence="1">
    <location>
        <begin position="788"/>
        <end position="970"/>
    </location>
</feature>
<feature type="coiled-coil region" evidence="1">
    <location>
        <begin position="369"/>
        <end position="417"/>
    </location>
</feature>
<protein>
    <submittedName>
        <fullName evidence="3">Uncharacterized protein</fullName>
    </submittedName>
</protein>
<feature type="region of interest" description="Disordered" evidence="2">
    <location>
        <begin position="1102"/>
        <end position="1135"/>
    </location>
</feature>